<dbReference type="Gene3D" id="2.40.420.20">
    <property type="match status" value="1"/>
</dbReference>
<dbReference type="GO" id="GO:0046677">
    <property type="term" value="P:response to antibiotic"/>
    <property type="evidence" value="ECO:0007669"/>
    <property type="project" value="TreeGrafter"/>
</dbReference>
<dbReference type="PANTHER" id="PTHR30158:SF24">
    <property type="entry name" value="HLYD FAMILY SECRETION PROTEIN"/>
    <property type="match status" value="1"/>
</dbReference>
<dbReference type="Gene3D" id="2.40.50.100">
    <property type="match status" value="1"/>
</dbReference>
<keyword evidence="8" id="KW-1185">Reference proteome</keyword>
<dbReference type="GO" id="GO:0022857">
    <property type="term" value="F:transmembrane transporter activity"/>
    <property type="evidence" value="ECO:0007669"/>
    <property type="project" value="InterPro"/>
</dbReference>
<dbReference type="Gene3D" id="1.10.287.470">
    <property type="entry name" value="Helix hairpin bin"/>
    <property type="match status" value="1"/>
</dbReference>
<dbReference type="Pfam" id="PF25967">
    <property type="entry name" value="RND-MFP_C"/>
    <property type="match status" value="1"/>
</dbReference>
<dbReference type="InterPro" id="IPR006143">
    <property type="entry name" value="RND_pump_MFP"/>
</dbReference>
<evidence type="ECO:0000256" key="1">
    <source>
        <dbReference type="ARBA" id="ARBA00004196"/>
    </source>
</evidence>
<dbReference type="EMBL" id="BANC01000054">
    <property type="protein sequence ID" value="GAN80633.1"/>
    <property type="molecule type" value="Genomic_DNA"/>
</dbReference>
<dbReference type="InterPro" id="IPR058627">
    <property type="entry name" value="MdtA-like_C"/>
</dbReference>
<dbReference type="InterPro" id="IPR058626">
    <property type="entry name" value="MdtA-like_b-barrel"/>
</dbReference>
<dbReference type="Pfam" id="PF25944">
    <property type="entry name" value="Beta-barrel_RND"/>
    <property type="match status" value="1"/>
</dbReference>
<evidence type="ECO:0000259" key="5">
    <source>
        <dbReference type="Pfam" id="PF25944"/>
    </source>
</evidence>
<gene>
    <name evidence="7" type="ORF">Aam_055_013</name>
</gene>
<dbReference type="GO" id="GO:0030313">
    <property type="term" value="C:cell envelope"/>
    <property type="evidence" value="ECO:0007669"/>
    <property type="project" value="UniProtKB-SubCell"/>
</dbReference>
<dbReference type="InterPro" id="IPR058625">
    <property type="entry name" value="MdtA-like_BSH"/>
</dbReference>
<comment type="subcellular location">
    <subcellularLocation>
        <location evidence="1">Cell envelope</location>
    </subcellularLocation>
</comment>
<dbReference type="PANTHER" id="PTHR30158">
    <property type="entry name" value="ACRA/E-RELATED COMPONENT OF DRUG EFFLUX TRANSPORTER"/>
    <property type="match status" value="1"/>
</dbReference>
<name>A0A0D6PHF8_9PROT</name>
<feature type="region of interest" description="Disordered" evidence="3">
    <location>
        <begin position="1"/>
        <end position="24"/>
    </location>
</feature>
<evidence type="ECO:0000259" key="6">
    <source>
        <dbReference type="Pfam" id="PF25967"/>
    </source>
</evidence>
<dbReference type="STRING" id="1120923.SAMN02746095_00773"/>
<feature type="domain" description="Multidrug resistance protein MdtA-like C-terminal permuted SH3" evidence="6">
    <location>
        <begin position="288"/>
        <end position="345"/>
    </location>
</feature>
<evidence type="ECO:0000259" key="4">
    <source>
        <dbReference type="Pfam" id="PF25917"/>
    </source>
</evidence>
<dbReference type="NCBIfam" id="TIGR01730">
    <property type="entry name" value="RND_mfp"/>
    <property type="match status" value="1"/>
</dbReference>
<evidence type="ECO:0000256" key="2">
    <source>
        <dbReference type="ARBA" id="ARBA00009477"/>
    </source>
</evidence>
<sequence>MLNLSGCGKSNSYKAPPPPPVVTSKPVSMPMTKFLDVTGNTVAVNSVELVARVAGYLQEIDFTDGSVVKKGQKLFVIEPAPYAAKLQQAKAAVASAKAQVIYAQSQYDRQETMYAQKATSQANVEQWLSQRDSAKAQVIEAQANEQLAAINFGYTTVSAPFDGIISRHLVDEGNLVGNGTATTLATITQINPIYVYFNVSELDALNIRQTLSKEGLNPSDVKGAPIDIGLQSDSGYPFAGKIDYVSPSVDPATGTIQVRAELQNDKDILLPGLFVRGQIPLGKPVNKLALPEAALMSDQAGSYVYVVGKNNIVEQERVKTGIEEDGMVAVTGLTADAQVIVDGLQNAAPGNAVEPTEKDIKAPAAQQPDA</sequence>
<evidence type="ECO:0000313" key="8">
    <source>
        <dbReference type="Proteomes" id="UP000032668"/>
    </source>
</evidence>
<feature type="domain" description="Multidrug resistance protein MdtA-like beta-barrel" evidence="5">
    <location>
        <begin position="192"/>
        <end position="281"/>
    </location>
</feature>
<dbReference type="AlphaFoldDB" id="A0A0D6PHF8"/>
<dbReference type="GO" id="GO:0005886">
    <property type="term" value="C:plasma membrane"/>
    <property type="evidence" value="ECO:0007669"/>
    <property type="project" value="TreeGrafter"/>
</dbReference>
<comment type="caution">
    <text evidence="7">The sequence shown here is derived from an EMBL/GenBank/DDBJ whole genome shotgun (WGS) entry which is preliminary data.</text>
</comment>
<evidence type="ECO:0000256" key="3">
    <source>
        <dbReference type="SAM" id="MobiDB-lite"/>
    </source>
</evidence>
<dbReference type="Pfam" id="PF25917">
    <property type="entry name" value="BSH_RND"/>
    <property type="match status" value="1"/>
</dbReference>
<dbReference type="Gene3D" id="2.40.30.170">
    <property type="match status" value="1"/>
</dbReference>
<proteinExistence type="inferred from homology"/>
<comment type="similarity">
    <text evidence="2">Belongs to the membrane fusion protein (MFP) (TC 8.A.1) family.</text>
</comment>
<accession>A0A0D6PHF8</accession>
<dbReference type="SUPFAM" id="SSF111369">
    <property type="entry name" value="HlyD-like secretion proteins"/>
    <property type="match status" value="1"/>
</dbReference>
<feature type="region of interest" description="Disordered" evidence="3">
    <location>
        <begin position="348"/>
        <end position="370"/>
    </location>
</feature>
<protein>
    <submittedName>
        <fullName evidence="7">Multidrug resistance efflux pump acriflavin resistance protein</fullName>
    </submittedName>
</protein>
<feature type="domain" description="Multidrug resistance protein MdtA-like barrel-sandwich hybrid" evidence="4">
    <location>
        <begin position="45"/>
        <end position="188"/>
    </location>
</feature>
<evidence type="ECO:0000313" key="7">
    <source>
        <dbReference type="EMBL" id="GAN80633.1"/>
    </source>
</evidence>
<dbReference type="Proteomes" id="UP000032668">
    <property type="component" value="Unassembled WGS sequence"/>
</dbReference>
<organism evidence="7 8">
    <name type="scientific">Acidocella aminolytica 101 = DSM 11237</name>
    <dbReference type="NCBI Taxonomy" id="1120923"/>
    <lineage>
        <taxon>Bacteria</taxon>
        <taxon>Pseudomonadati</taxon>
        <taxon>Pseudomonadota</taxon>
        <taxon>Alphaproteobacteria</taxon>
        <taxon>Acetobacterales</taxon>
        <taxon>Acidocellaceae</taxon>
        <taxon>Acidocella</taxon>
    </lineage>
</organism>
<reference evidence="7 8" key="1">
    <citation type="submission" date="2012-11" db="EMBL/GenBank/DDBJ databases">
        <title>Whole genome sequence of Acidocella aminolytica 101 = DSM 11237.</title>
        <authorList>
            <person name="Azuma Y."/>
            <person name="Higashiura N."/>
            <person name="Hirakawa H."/>
            <person name="Matsushita K."/>
        </authorList>
    </citation>
    <scope>NUCLEOTIDE SEQUENCE [LARGE SCALE GENOMIC DNA]</scope>
    <source>
        <strain evidence="8">101 / DSM 11237</strain>
    </source>
</reference>